<evidence type="ECO:0000256" key="1">
    <source>
        <dbReference type="SAM" id="MobiDB-lite"/>
    </source>
</evidence>
<evidence type="ECO:0008006" key="5">
    <source>
        <dbReference type="Google" id="ProtNLM"/>
    </source>
</evidence>
<evidence type="ECO:0000256" key="2">
    <source>
        <dbReference type="SAM" id="SignalP"/>
    </source>
</evidence>
<feature type="signal peptide" evidence="2">
    <location>
        <begin position="1"/>
        <end position="29"/>
    </location>
</feature>
<comment type="caution">
    <text evidence="3">The sequence shown here is derived from an EMBL/GenBank/DDBJ whole genome shotgun (WGS) entry which is preliminary data.</text>
</comment>
<feature type="region of interest" description="Disordered" evidence="1">
    <location>
        <begin position="84"/>
        <end position="111"/>
    </location>
</feature>
<dbReference type="PANTHER" id="PTHR36619:SF2">
    <property type="entry name" value="OS04G0208900 PROTEIN"/>
    <property type="match status" value="1"/>
</dbReference>
<keyword evidence="4" id="KW-1185">Reference proteome</keyword>
<accession>A0A2P6SJ96</accession>
<evidence type="ECO:0000313" key="4">
    <source>
        <dbReference type="Proteomes" id="UP000238479"/>
    </source>
</evidence>
<evidence type="ECO:0000313" key="3">
    <source>
        <dbReference type="EMBL" id="PRQ58755.1"/>
    </source>
</evidence>
<proteinExistence type="predicted"/>
<dbReference type="PANTHER" id="PTHR36619">
    <property type="entry name" value="OS04G0208900 PROTEIN"/>
    <property type="match status" value="1"/>
</dbReference>
<keyword evidence="2" id="KW-0732">Signal</keyword>
<dbReference type="Gramene" id="PRQ58755">
    <property type="protein sequence ID" value="PRQ58755"/>
    <property type="gene ID" value="RchiOBHm_Chr1g0362761"/>
</dbReference>
<dbReference type="AlphaFoldDB" id="A0A2P6SJ96"/>
<reference evidence="3 4" key="1">
    <citation type="journal article" date="2018" name="Nat. Genet.">
        <title>The Rosa genome provides new insights in the design of modern roses.</title>
        <authorList>
            <person name="Bendahmane M."/>
        </authorList>
    </citation>
    <scope>NUCLEOTIDE SEQUENCE [LARGE SCALE GENOMIC DNA]</scope>
    <source>
        <strain evidence="4">cv. Old Blush</strain>
    </source>
</reference>
<dbReference type="Proteomes" id="UP000238479">
    <property type="component" value="Chromosome 1"/>
</dbReference>
<protein>
    <recommendedName>
        <fullName evidence="5">Encoded peptide</fullName>
    </recommendedName>
</protein>
<dbReference type="EMBL" id="PDCK01000039">
    <property type="protein sequence ID" value="PRQ58755.1"/>
    <property type="molecule type" value="Genomic_DNA"/>
</dbReference>
<organism evidence="3 4">
    <name type="scientific">Rosa chinensis</name>
    <name type="common">China rose</name>
    <dbReference type="NCBI Taxonomy" id="74649"/>
    <lineage>
        <taxon>Eukaryota</taxon>
        <taxon>Viridiplantae</taxon>
        <taxon>Streptophyta</taxon>
        <taxon>Embryophyta</taxon>
        <taxon>Tracheophyta</taxon>
        <taxon>Spermatophyta</taxon>
        <taxon>Magnoliopsida</taxon>
        <taxon>eudicotyledons</taxon>
        <taxon>Gunneridae</taxon>
        <taxon>Pentapetalae</taxon>
        <taxon>rosids</taxon>
        <taxon>fabids</taxon>
        <taxon>Rosales</taxon>
        <taxon>Rosaceae</taxon>
        <taxon>Rosoideae</taxon>
        <taxon>Rosoideae incertae sedis</taxon>
        <taxon>Rosa</taxon>
    </lineage>
</organism>
<sequence>MLFWSSTTSYPMALLYILLILLAPPLTQVSSEARVIASMRSVDQSYNSNPSTYVSLRPNKGRVPKVFGNPNIVEGCLPKGFRRSSAPSHYVNDHPLDSTLCSSSSKGMNNP</sequence>
<name>A0A2P6SJ96_ROSCH</name>
<gene>
    <name evidence="3" type="ORF">RchiOBHm_Chr1g0362761</name>
</gene>
<feature type="compositionally biased region" description="Polar residues" evidence="1">
    <location>
        <begin position="99"/>
        <end position="111"/>
    </location>
</feature>
<feature type="chain" id="PRO_5015171966" description="Encoded peptide" evidence="2">
    <location>
        <begin position="30"/>
        <end position="111"/>
    </location>
</feature>
<dbReference type="OMA" id="GGAMNDC"/>